<evidence type="ECO:0000256" key="3">
    <source>
        <dbReference type="PROSITE-ProRule" id="PRU00339"/>
    </source>
</evidence>
<protein>
    <recommendedName>
        <fullName evidence="4">DUF7779 domain-containing protein</fullName>
    </recommendedName>
</protein>
<keyword evidence="1" id="KW-0677">Repeat</keyword>
<name>A0AAE0JEA2_9PEZI</name>
<keyword evidence="2 3" id="KW-0802">TPR repeat</keyword>
<dbReference type="Gene3D" id="1.25.40.10">
    <property type="entry name" value="Tetratricopeptide repeat domain"/>
    <property type="match status" value="2"/>
</dbReference>
<dbReference type="PANTHER" id="PTHR45641">
    <property type="entry name" value="TETRATRICOPEPTIDE REPEAT PROTEIN (AFU_ORTHOLOGUE AFUA_6G03870)"/>
    <property type="match status" value="1"/>
</dbReference>
<dbReference type="AlphaFoldDB" id="A0AAE0JEA2"/>
<dbReference type="SMART" id="SM00028">
    <property type="entry name" value="TPR"/>
    <property type="match status" value="6"/>
</dbReference>
<feature type="domain" description="DUF7779" evidence="4">
    <location>
        <begin position="512"/>
        <end position="600"/>
    </location>
</feature>
<dbReference type="SUPFAM" id="SSF52540">
    <property type="entry name" value="P-loop containing nucleoside triphosphate hydrolases"/>
    <property type="match status" value="1"/>
</dbReference>
<dbReference type="Proteomes" id="UP001278500">
    <property type="component" value="Unassembled WGS sequence"/>
</dbReference>
<dbReference type="PROSITE" id="PS50005">
    <property type="entry name" value="TPR"/>
    <property type="match status" value="1"/>
</dbReference>
<dbReference type="InterPro" id="IPR011990">
    <property type="entry name" value="TPR-like_helical_dom_sf"/>
</dbReference>
<reference evidence="5" key="1">
    <citation type="journal article" date="2023" name="Mol. Phylogenet. Evol.">
        <title>Genome-scale phylogeny and comparative genomics of the fungal order Sordariales.</title>
        <authorList>
            <person name="Hensen N."/>
            <person name="Bonometti L."/>
            <person name="Westerberg I."/>
            <person name="Brannstrom I.O."/>
            <person name="Guillou S."/>
            <person name="Cros-Aarteil S."/>
            <person name="Calhoun S."/>
            <person name="Haridas S."/>
            <person name="Kuo A."/>
            <person name="Mondo S."/>
            <person name="Pangilinan J."/>
            <person name="Riley R."/>
            <person name="LaButti K."/>
            <person name="Andreopoulos B."/>
            <person name="Lipzen A."/>
            <person name="Chen C."/>
            <person name="Yan M."/>
            <person name="Daum C."/>
            <person name="Ng V."/>
            <person name="Clum A."/>
            <person name="Steindorff A."/>
            <person name="Ohm R.A."/>
            <person name="Martin F."/>
            <person name="Silar P."/>
            <person name="Natvig D.O."/>
            <person name="Lalanne C."/>
            <person name="Gautier V."/>
            <person name="Ament-Velasquez S.L."/>
            <person name="Kruys A."/>
            <person name="Hutchinson M.I."/>
            <person name="Powell A.J."/>
            <person name="Barry K."/>
            <person name="Miller A.N."/>
            <person name="Grigoriev I.V."/>
            <person name="Debuchy R."/>
            <person name="Gladieux P."/>
            <person name="Hiltunen Thoren M."/>
            <person name="Johannesson H."/>
        </authorList>
    </citation>
    <scope>NUCLEOTIDE SEQUENCE</scope>
    <source>
        <strain evidence="5">CBS 560.94</strain>
    </source>
</reference>
<dbReference type="Pfam" id="PF25000">
    <property type="entry name" value="DUF7779"/>
    <property type="match status" value="1"/>
</dbReference>
<dbReference type="EMBL" id="JAUEPP010000004">
    <property type="protein sequence ID" value="KAK3344774.1"/>
    <property type="molecule type" value="Genomic_DNA"/>
</dbReference>
<keyword evidence="6" id="KW-1185">Reference proteome</keyword>
<dbReference type="GO" id="GO:0043531">
    <property type="term" value="F:ADP binding"/>
    <property type="evidence" value="ECO:0007669"/>
    <property type="project" value="InterPro"/>
</dbReference>
<sequence length="984" mass="112731">MRSSSIIIVPAYGLAKPIEWGWLKCLCDDLLPDVAIFEHQYDPSDGNSVSPQYLYKEGRVFLDSMFDHYERKMRPVVLICHGTGGFVVKRALHICHKERSTYPHMMDALSGIVFLGAPHFSTETKEEDVRKVFNFLFTSNDKGAAKMGSEGDEIKILGFTPLNMPIVSAYELKPTVKRRRFLPFVKDSSYVIVPRDLGTLGRISTNEEKVYSNSNHWDICKCSVDSDLYKECLHLLKRVKEKAQRKSHWRSKPARRDGIPRLPCFSLGDRQANKRFTGRENIIDKIDAALLPQRHTTSAESNQLRSFAICGFGGIGKTEIAVEYAYSRANRFDAVFWLRADEATILTSDFARVSRQLGLVDGEQDLVACEEAVLKWLAPPSKMSGESVGLANWLIIFDNADDLKVLEKYQLRLRGGSVLITSRDPDAKYFFDTEIEAGINLRPLAEKETKDLLRKLTHVRSTPSSSEKEKESEALSDLSRKLAGLPLLIIQVSARFRNKRLQSYIRGLATIWALHELPTRSKSLLQVIAMLDPDGIPEDILVDEKKVVKLDGYPTSNGDYWDARAHLFSSSLISHNNEKRSLTLHRSIQETTLRTMDHQTLIKAFEAASRLVHDKWQFQSIREHHSVARHKECGPLYDSVLRLKNTTQDPTRFTPDVYVTRLIGDAGWYLFERGMLEEAKDFCECALKIAQQLGGNLGGPTDELLRQGHMFLGIILTETNEHETSMQHKQKWLNMVKATGRDTGDLVYELGYAYNEIGVAYGNNGDLEEAADAFRKSMKTFKDLEDFEDSMLGWPQPNLGFIYWLQGHYDKAERELQAILRIHESKYGPEDKNSFKTGKILYALGNVLWSQRRFWDSYIFHNQCLTQYQEVLGSGHHRVGDTYHRLAGACMQQGRHMEAEDYLDKALKIFESRTYLENERPRTTFKKGQLFKKMGRKGEADGLFKQAYELRNKVLKRQGKREDSRPMDELKEEDYDSLVSYWSR</sequence>
<dbReference type="InterPro" id="IPR019734">
    <property type="entry name" value="TPR_rpt"/>
</dbReference>
<proteinExistence type="predicted"/>
<reference evidence="5" key="2">
    <citation type="submission" date="2023-06" db="EMBL/GenBank/DDBJ databases">
        <authorList>
            <consortium name="Lawrence Berkeley National Laboratory"/>
            <person name="Haridas S."/>
            <person name="Hensen N."/>
            <person name="Bonometti L."/>
            <person name="Westerberg I."/>
            <person name="Brannstrom I.O."/>
            <person name="Guillou S."/>
            <person name="Cros-Aarteil S."/>
            <person name="Calhoun S."/>
            <person name="Kuo A."/>
            <person name="Mondo S."/>
            <person name="Pangilinan J."/>
            <person name="Riley R."/>
            <person name="Labutti K."/>
            <person name="Andreopoulos B."/>
            <person name="Lipzen A."/>
            <person name="Chen C."/>
            <person name="Yanf M."/>
            <person name="Daum C."/>
            <person name="Ng V."/>
            <person name="Clum A."/>
            <person name="Steindorff A."/>
            <person name="Ohm R."/>
            <person name="Martin F."/>
            <person name="Silar P."/>
            <person name="Natvig D."/>
            <person name="Lalanne C."/>
            <person name="Gautier V."/>
            <person name="Ament-Velasquez S.L."/>
            <person name="Kruys A."/>
            <person name="Hutchinson M.I."/>
            <person name="Powell A.J."/>
            <person name="Barry K."/>
            <person name="Miller A.N."/>
            <person name="Grigoriev I.V."/>
            <person name="Debuchy R."/>
            <person name="Gladieux P."/>
            <person name="Thoren M.H."/>
            <person name="Johannesson H."/>
        </authorList>
    </citation>
    <scope>NUCLEOTIDE SEQUENCE</scope>
    <source>
        <strain evidence="5">CBS 560.94</strain>
    </source>
</reference>
<organism evidence="5 6">
    <name type="scientific">Neurospora tetraspora</name>
    <dbReference type="NCBI Taxonomy" id="94610"/>
    <lineage>
        <taxon>Eukaryota</taxon>
        <taxon>Fungi</taxon>
        <taxon>Dikarya</taxon>
        <taxon>Ascomycota</taxon>
        <taxon>Pezizomycotina</taxon>
        <taxon>Sordariomycetes</taxon>
        <taxon>Sordariomycetidae</taxon>
        <taxon>Sordariales</taxon>
        <taxon>Sordariaceae</taxon>
        <taxon>Neurospora</taxon>
    </lineage>
</organism>
<evidence type="ECO:0000259" key="4">
    <source>
        <dbReference type="Pfam" id="PF25000"/>
    </source>
</evidence>
<dbReference type="InterPro" id="IPR029058">
    <property type="entry name" value="AB_hydrolase_fold"/>
</dbReference>
<comment type="caution">
    <text evidence="5">The sequence shown here is derived from an EMBL/GenBank/DDBJ whole genome shotgun (WGS) entry which is preliminary data.</text>
</comment>
<dbReference type="Pfam" id="PF13181">
    <property type="entry name" value="TPR_8"/>
    <property type="match status" value="1"/>
</dbReference>
<dbReference type="InterPro" id="IPR056681">
    <property type="entry name" value="DUF7779"/>
</dbReference>
<feature type="repeat" description="TPR" evidence="3">
    <location>
        <begin position="751"/>
        <end position="784"/>
    </location>
</feature>
<dbReference type="Pfam" id="PF13424">
    <property type="entry name" value="TPR_12"/>
    <property type="match status" value="1"/>
</dbReference>
<gene>
    <name evidence="5" type="ORF">B0H65DRAFT_508610</name>
</gene>
<dbReference type="Gene3D" id="3.40.50.300">
    <property type="entry name" value="P-loop containing nucleotide triphosphate hydrolases"/>
    <property type="match status" value="1"/>
</dbReference>
<dbReference type="SUPFAM" id="SSF48452">
    <property type="entry name" value="TPR-like"/>
    <property type="match status" value="2"/>
</dbReference>
<evidence type="ECO:0000313" key="6">
    <source>
        <dbReference type="Proteomes" id="UP001278500"/>
    </source>
</evidence>
<dbReference type="InterPro" id="IPR027417">
    <property type="entry name" value="P-loop_NTPase"/>
</dbReference>
<dbReference type="RefSeq" id="XP_062681387.1">
    <property type="nucleotide sequence ID" value="XM_062828240.1"/>
</dbReference>
<evidence type="ECO:0000256" key="1">
    <source>
        <dbReference type="ARBA" id="ARBA00022737"/>
    </source>
</evidence>
<dbReference type="PANTHER" id="PTHR45641:SF19">
    <property type="entry name" value="NEPHROCYSTIN-3"/>
    <property type="match status" value="1"/>
</dbReference>
<accession>A0AAE0JEA2</accession>
<dbReference type="Pfam" id="PF13374">
    <property type="entry name" value="TPR_10"/>
    <property type="match status" value="1"/>
</dbReference>
<evidence type="ECO:0000256" key="2">
    <source>
        <dbReference type="ARBA" id="ARBA00022803"/>
    </source>
</evidence>
<evidence type="ECO:0000313" key="5">
    <source>
        <dbReference type="EMBL" id="KAK3344774.1"/>
    </source>
</evidence>
<dbReference type="SUPFAM" id="SSF53474">
    <property type="entry name" value="alpha/beta-Hydrolases"/>
    <property type="match status" value="1"/>
</dbReference>
<dbReference type="GeneID" id="87865394"/>